<dbReference type="InterPro" id="IPR012337">
    <property type="entry name" value="RNaseH-like_sf"/>
</dbReference>
<dbReference type="PANTHER" id="PTHR48475:SF1">
    <property type="entry name" value="RNASE H TYPE-1 DOMAIN-CONTAINING PROTEIN"/>
    <property type="match status" value="1"/>
</dbReference>
<dbReference type="PANTHER" id="PTHR48475">
    <property type="entry name" value="RIBONUCLEASE H"/>
    <property type="match status" value="1"/>
</dbReference>
<keyword evidence="2" id="KW-1185">Reference proteome</keyword>
<reference evidence="2" key="1">
    <citation type="submission" date="2024-07" db="EMBL/GenBank/DDBJ databases">
        <title>Two chromosome-level genome assemblies of Korean endemic species Abeliophyllum distichum and Forsythia ovata (Oleaceae).</title>
        <authorList>
            <person name="Jang H."/>
        </authorList>
    </citation>
    <scope>NUCLEOTIDE SEQUENCE [LARGE SCALE GENOMIC DNA]</scope>
</reference>
<evidence type="ECO:0000313" key="2">
    <source>
        <dbReference type="Proteomes" id="UP001604336"/>
    </source>
</evidence>
<dbReference type="Proteomes" id="UP001604336">
    <property type="component" value="Unassembled WGS sequence"/>
</dbReference>
<dbReference type="SUPFAM" id="SSF53098">
    <property type="entry name" value="Ribonuclease H-like"/>
    <property type="match status" value="1"/>
</dbReference>
<dbReference type="Gene3D" id="3.30.420.10">
    <property type="entry name" value="Ribonuclease H-like superfamily/Ribonuclease H"/>
    <property type="match status" value="2"/>
</dbReference>
<comment type="caution">
    <text evidence="1">The sequence shown here is derived from an EMBL/GenBank/DDBJ whole genome shotgun (WGS) entry which is preliminary data.</text>
</comment>
<dbReference type="InterPro" id="IPR036397">
    <property type="entry name" value="RNaseH_sf"/>
</dbReference>
<accession>A0ABD1PDF1</accession>
<name>A0ABD1PDF1_9LAMI</name>
<protein>
    <submittedName>
        <fullName evidence="1">Ribonuclease H</fullName>
    </submittedName>
</protein>
<evidence type="ECO:0000313" key="1">
    <source>
        <dbReference type="EMBL" id="KAL2461925.1"/>
    </source>
</evidence>
<sequence length="362" mass="41834">MMIADSPRWMKEVIAYLTNQSFLDNKEGARKLRRRATKFVLQDGVLYKRGFSHPLLRCITQEEMNYVMKEIHEEICGPLPTGRGRVKFTVVAVDYFTKWSEAEPLAKITEENTWKFVWKNIVCRFGIPHSLVFDNGTQFTGKKFNSNYEERKLEFAKGGWAEELPETLWSYRTTSRTSTGETPFTMAFGTEAMIPIEIGIPSQKHLHFDEVTNDDLRRMNLDLQEERHADSQLRLTVYKKKMTRYYNSKISSHDLWIVSHLVTSYVVRALASLEIASFIQRTLFSECNASISPAPTTSECNSSTFIANISYNLQLRTWLRAVFISAIFISSGRSASSGSYPNRGSIPMNGGRHHYRWRRQLF</sequence>
<organism evidence="1 2">
    <name type="scientific">Abeliophyllum distichum</name>
    <dbReference type="NCBI Taxonomy" id="126358"/>
    <lineage>
        <taxon>Eukaryota</taxon>
        <taxon>Viridiplantae</taxon>
        <taxon>Streptophyta</taxon>
        <taxon>Embryophyta</taxon>
        <taxon>Tracheophyta</taxon>
        <taxon>Spermatophyta</taxon>
        <taxon>Magnoliopsida</taxon>
        <taxon>eudicotyledons</taxon>
        <taxon>Gunneridae</taxon>
        <taxon>Pentapetalae</taxon>
        <taxon>asterids</taxon>
        <taxon>lamiids</taxon>
        <taxon>Lamiales</taxon>
        <taxon>Oleaceae</taxon>
        <taxon>Forsythieae</taxon>
        <taxon>Abeliophyllum</taxon>
    </lineage>
</organism>
<gene>
    <name evidence="1" type="ORF">Adt_45345</name>
</gene>
<proteinExistence type="predicted"/>
<dbReference type="AlphaFoldDB" id="A0ABD1PDF1"/>
<dbReference type="EMBL" id="JBFOLK010000014">
    <property type="protein sequence ID" value="KAL2461925.1"/>
    <property type="molecule type" value="Genomic_DNA"/>
</dbReference>